<dbReference type="PROSITE" id="PS51257">
    <property type="entry name" value="PROKAR_LIPOPROTEIN"/>
    <property type="match status" value="1"/>
</dbReference>
<organism evidence="1 2">
    <name type="scientific">Kribbella steppae</name>
    <dbReference type="NCBI Taxonomy" id="2512223"/>
    <lineage>
        <taxon>Bacteria</taxon>
        <taxon>Bacillati</taxon>
        <taxon>Actinomycetota</taxon>
        <taxon>Actinomycetes</taxon>
        <taxon>Propionibacteriales</taxon>
        <taxon>Kribbellaceae</taxon>
        <taxon>Kribbella</taxon>
    </lineage>
</organism>
<name>A0A4R2H300_9ACTN</name>
<protein>
    <submittedName>
        <fullName evidence="1">Uncharacterized protein</fullName>
    </submittedName>
</protein>
<evidence type="ECO:0000313" key="2">
    <source>
        <dbReference type="Proteomes" id="UP000294508"/>
    </source>
</evidence>
<reference evidence="1 2" key="1">
    <citation type="journal article" date="2015" name="Stand. Genomic Sci.">
        <title>Genomic Encyclopedia of Bacterial and Archaeal Type Strains, Phase III: the genomes of soil and plant-associated and newly described type strains.</title>
        <authorList>
            <person name="Whitman W.B."/>
            <person name="Woyke T."/>
            <person name="Klenk H.P."/>
            <person name="Zhou Y."/>
            <person name="Lilburn T.G."/>
            <person name="Beck B.J."/>
            <person name="De Vos P."/>
            <person name="Vandamme P."/>
            <person name="Eisen J.A."/>
            <person name="Garrity G."/>
            <person name="Hugenholtz P."/>
            <person name="Kyrpides N.C."/>
        </authorList>
    </citation>
    <scope>NUCLEOTIDE SEQUENCE [LARGE SCALE GENOMIC DNA]</scope>
    <source>
        <strain evidence="1 2">VKM Ac-2572</strain>
    </source>
</reference>
<sequence>MLISRRALGTLAGGAVLGLVTGCTSNKRSPARASANRLEWLRGLDGVEKAELVADGDDPDDQLIRLTLVKQLSDHDVNALVGKIKKEFRPYSDDYHRSIEVAVDGFHGRFYPAVSTRSDPDLERALWLRRDGRATSSTYGTSGMIVSAPPAAVAVVALGFDQAVESDDGRRTHRVESADRAVVVEWTDSPSAGFQLDRAATRQFVDLQSKYPNLTGWIEGPERRAGVYFAATDIELDALLAALPTVVDASRFSKLQLGWGPVRAPSELFATAFTPTVRMLVGHLMKIPGVTGIEIRDDYGTPEVDAVTVKDRAGFLATVSTLRKVWPSYLRIQLIRRRSKFVGQEGRTVFRTSSFHRGSEYRIHAAVADLTGVTEVDIGPYAANLTIAEDITDPELATALTAMAERPAANTLNLSVSDGPDEVGITSIGRVANRKYVARNPMPPRIDPALITRVTTAWNRAAR</sequence>
<dbReference type="EMBL" id="SLWN01000014">
    <property type="protein sequence ID" value="TCO19255.1"/>
    <property type="molecule type" value="Genomic_DNA"/>
</dbReference>
<dbReference type="OrthoDB" id="3809259at2"/>
<dbReference type="AlphaFoldDB" id="A0A4R2H300"/>
<comment type="caution">
    <text evidence="1">The sequence shown here is derived from an EMBL/GenBank/DDBJ whole genome shotgun (WGS) entry which is preliminary data.</text>
</comment>
<keyword evidence="2" id="KW-1185">Reference proteome</keyword>
<evidence type="ECO:0000313" key="1">
    <source>
        <dbReference type="EMBL" id="TCO19255.1"/>
    </source>
</evidence>
<proteinExistence type="predicted"/>
<gene>
    <name evidence="1" type="ORF">EV652_114236</name>
</gene>
<dbReference type="RefSeq" id="WP_132213497.1">
    <property type="nucleotide sequence ID" value="NZ_SLWN01000014.1"/>
</dbReference>
<dbReference type="Proteomes" id="UP000294508">
    <property type="component" value="Unassembled WGS sequence"/>
</dbReference>
<accession>A0A4R2H300</accession>